<gene>
    <name evidence="3" type="ORF">PLXY2_LOCUS9075</name>
</gene>
<feature type="domain" description="Lariat debranching enzyme C-terminal" evidence="2">
    <location>
        <begin position="70"/>
        <end position="213"/>
    </location>
</feature>
<evidence type="ECO:0000259" key="2">
    <source>
        <dbReference type="SMART" id="SM01124"/>
    </source>
</evidence>
<comment type="caution">
    <text evidence="3">The sequence shown here is derived from an EMBL/GenBank/DDBJ whole genome shotgun (WGS) entry which is preliminary data.</text>
</comment>
<feature type="compositionally biased region" description="Polar residues" evidence="1">
    <location>
        <begin position="292"/>
        <end position="303"/>
    </location>
</feature>
<evidence type="ECO:0000313" key="4">
    <source>
        <dbReference type="Proteomes" id="UP000653454"/>
    </source>
</evidence>
<dbReference type="SMART" id="SM01124">
    <property type="entry name" value="DBR1"/>
    <property type="match status" value="1"/>
</dbReference>
<sequence length="361" mass="40062">MTSLHCSHTLSTHHADSHQPSDQSPCSVCLQLHHQPSAPFYLQPALRLLSLLKPDYWFSAHLHVKFAAVVPHTDGTWTRFLALDKCLPRRLHLQVLTLPEQFDGDKLLKYDVEWLAVLKQTNHLLSVNNTNCYLPGPGGNERFNFSPTDEEKQEVTTIMTSHTNSPDMEIKQEIFSRNVPVYNPRQGGGTQRGPVINPQTVKLCEALNIDDPVQVIMGRMGREMLPPCDDNGPNVAFEPVAGPSTAVVSSTPNRSMSLTLPAPVQPSESETIVMDSTPESRGLFEEVAGQGDINTPCTQSNAGSEPAASYVKRRKDSEESDNSSAVSTPQVSGRRTFKRRNEAFYSLYDEHCEADPPFKQN</sequence>
<dbReference type="GO" id="GO:0005634">
    <property type="term" value="C:nucleus"/>
    <property type="evidence" value="ECO:0007669"/>
    <property type="project" value="TreeGrafter"/>
</dbReference>
<feature type="region of interest" description="Disordered" evidence="1">
    <location>
        <begin position="291"/>
        <end position="338"/>
    </location>
</feature>
<dbReference type="EMBL" id="CAJHNJ030000035">
    <property type="protein sequence ID" value="CAG9127965.1"/>
    <property type="molecule type" value="Genomic_DNA"/>
</dbReference>
<feature type="compositionally biased region" description="Polar residues" evidence="1">
    <location>
        <begin position="246"/>
        <end position="258"/>
    </location>
</feature>
<feature type="region of interest" description="Disordered" evidence="1">
    <location>
        <begin position="244"/>
        <end position="269"/>
    </location>
</feature>
<dbReference type="Pfam" id="PF05011">
    <property type="entry name" value="DBR1"/>
    <property type="match status" value="1"/>
</dbReference>
<organism evidence="3 4">
    <name type="scientific">Plutella xylostella</name>
    <name type="common">Diamondback moth</name>
    <name type="synonym">Plutella maculipennis</name>
    <dbReference type="NCBI Taxonomy" id="51655"/>
    <lineage>
        <taxon>Eukaryota</taxon>
        <taxon>Metazoa</taxon>
        <taxon>Ecdysozoa</taxon>
        <taxon>Arthropoda</taxon>
        <taxon>Hexapoda</taxon>
        <taxon>Insecta</taxon>
        <taxon>Pterygota</taxon>
        <taxon>Neoptera</taxon>
        <taxon>Endopterygota</taxon>
        <taxon>Lepidoptera</taxon>
        <taxon>Glossata</taxon>
        <taxon>Ditrysia</taxon>
        <taxon>Yponomeutoidea</taxon>
        <taxon>Plutellidae</taxon>
        <taxon>Plutella</taxon>
    </lineage>
</organism>
<dbReference type="AlphaFoldDB" id="A0A8S4FMD7"/>
<reference evidence="3" key="1">
    <citation type="submission" date="2020-11" db="EMBL/GenBank/DDBJ databases">
        <authorList>
            <person name="Whiteford S."/>
        </authorList>
    </citation>
    <scope>NUCLEOTIDE SEQUENCE</scope>
</reference>
<evidence type="ECO:0000256" key="1">
    <source>
        <dbReference type="SAM" id="MobiDB-lite"/>
    </source>
</evidence>
<keyword evidence="4" id="KW-1185">Reference proteome</keyword>
<proteinExistence type="predicted"/>
<evidence type="ECO:0000313" key="3">
    <source>
        <dbReference type="EMBL" id="CAG9127965.1"/>
    </source>
</evidence>
<dbReference type="Proteomes" id="UP000653454">
    <property type="component" value="Unassembled WGS sequence"/>
</dbReference>
<accession>A0A8S4FMD7</accession>
<dbReference type="PANTHER" id="PTHR12849">
    <property type="entry name" value="RNA LARIAT DEBRANCHING ENZYME"/>
    <property type="match status" value="1"/>
</dbReference>
<dbReference type="PANTHER" id="PTHR12849:SF0">
    <property type="entry name" value="LARIAT DEBRANCHING ENZYME"/>
    <property type="match status" value="1"/>
</dbReference>
<dbReference type="GO" id="GO:0000398">
    <property type="term" value="P:mRNA splicing, via spliceosome"/>
    <property type="evidence" value="ECO:0007669"/>
    <property type="project" value="TreeGrafter"/>
</dbReference>
<feature type="compositionally biased region" description="Polar residues" evidence="1">
    <location>
        <begin position="322"/>
        <end position="333"/>
    </location>
</feature>
<protein>
    <submittedName>
        <fullName evidence="3">(diamondback moth) hypothetical protein</fullName>
    </submittedName>
</protein>
<name>A0A8S4FMD7_PLUXY</name>
<dbReference type="GO" id="GO:0008419">
    <property type="term" value="F:RNA lariat debranching enzyme activity"/>
    <property type="evidence" value="ECO:0007669"/>
    <property type="project" value="TreeGrafter"/>
</dbReference>
<dbReference type="InterPro" id="IPR007708">
    <property type="entry name" value="DBR1_C"/>
</dbReference>